<dbReference type="GO" id="GO:0008483">
    <property type="term" value="F:transaminase activity"/>
    <property type="evidence" value="ECO:0007669"/>
    <property type="project" value="UniProtKB-KW"/>
</dbReference>
<sequence length="424" mass="47273">MSHRRKFLKQGALALLSAPLLSFDPKKEWSLGALKTDSYDDAYWNSVRKQFPLKEGQTYFNNGTMGPTPGYVLDKMMHHMLHYNVEAATIDYKNNSGPKLLSGYFPYEELRTKLANIIKCDFREISLIQNATFGMNYVGMGLDLKPGDELLNTNQEHGGGFGAWQLLAKRKGCVYKQAILPEPANDPQEIVDAIFKQVTKKTKVIAIPHIVSGYGTVMPVKEICQKAKNNGIFTVLDGAQCVGQIPVDVRDIGCDAYYSSLHKWLLAPAGSGLLYINKDVVSNIWSTIASYNWDNQEDHGFRLMQNGTGNAGLLAGYDAAVDFFNTIGAEQWLGRIKELGMYLRNGLKRISHVTIYSSTNEEMAAGITTYGVAGISGPDLQTAMWEKERLQPRSVGDKMIRHSVHIYNSKEEIDRSLRVIESLG</sequence>
<keyword evidence="4" id="KW-1185">Reference proteome</keyword>
<accession>A0ABU7IIS0</accession>
<dbReference type="InterPro" id="IPR015424">
    <property type="entry name" value="PyrdxlP-dep_Trfase"/>
</dbReference>
<dbReference type="Gene3D" id="3.90.1150.10">
    <property type="entry name" value="Aspartate Aminotransferase, domain 1"/>
    <property type="match status" value="1"/>
</dbReference>
<dbReference type="RefSeq" id="WP_272636998.1">
    <property type="nucleotide sequence ID" value="NZ_JAZDDF010000003.1"/>
</dbReference>
<organism evidence="3 4">
    <name type="scientific">Maribacter flavus</name>
    <dbReference type="NCBI Taxonomy" id="1658664"/>
    <lineage>
        <taxon>Bacteria</taxon>
        <taxon>Pseudomonadati</taxon>
        <taxon>Bacteroidota</taxon>
        <taxon>Flavobacteriia</taxon>
        <taxon>Flavobacteriales</taxon>
        <taxon>Flavobacteriaceae</taxon>
        <taxon>Maribacter</taxon>
    </lineage>
</organism>
<reference evidence="3 4" key="1">
    <citation type="submission" date="2024-01" db="EMBL/GenBank/DDBJ databases">
        <title>Maribacter spp. originated from different algae showed divergent polysaccharides utilization ability.</title>
        <authorList>
            <person name="Wang H."/>
            <person name="Wu Y."/>
        </authorList>
    </citation>
    <scope>NUCLEOTIDE SEQUENCE [LARGE SCALE GENOMIC DNA]</scope>
    <source>
        <strain evidence="3 4">KPT27_14</strain>
    </source>
</reference>
<dbReference type="InterPro" id="IPR015422">
    <property type="entry name" value="PyrdxlP-dep_Trfase_small"/>
</dbReference>
<dbReference type="Gene3D" id="3.40.640.10">
    <property type="entry name" value="Type I PLP-dependent aspartate aminotransferase-like (Major domain)"/>
    <property type="match status" value="1"/>
</dbReference>
<comment type="caution">
    <text evidence="3">The sequence shown here is derived from an EMBL/GenBank/DDBJ whole genome shotgun (WGS) entry which is preliminary data.</text>
</comment>
<proteinExistence type="predicted"/>
<gene>
    <name evidence="3" type="ORF">V1H85_08970</name>
</gene>
<dbReference type="PANTHER" id="PTHR43586:SF8">
    <property type="entry name" value="CYSTEINE DESULFURASE 1, CHLOROPLASTIC"/>
    <property type="match status" value="1"/>
</dbReference>
<keyword evidence="3" id="KW-0808">Transferase</keyword>
<dbReference type="SUPFAM" id="SSF53383">
    <property type="entry name" value="PLP-dependent transferases"/>
    <property type="match status" value="1"/>
</dbReference>
<evidence type="ECO:0000313" key="3">
    <source>
        <dbReference type="EMBL" id="MEE1972573.1"/>
    </source>
</evidence>
<evidence type="ECO:0000256" key="1">
    <source>
        <dbReference type="ARBA" id="ARBA00022898"/>
    </source>
</evidence>
<evidence type="ECO:0000259" key="2">
    <source>
        <dbReference type="Pfam" id="PF00266"/>
    </source>
</evidence>
<dbReference type="Pfam" id="PF00266">
    <property type="entry name" value="Aminotran_5"/>
    <property type="match status" value="1"/>
</dbReference>
<dbReference type="PANTHER" id="PTHR43586">
    <property type="entry name" value="CYSTEINE DESULFURASE"/>
    <property type="match status" value="1"/>
</dbReference>
<keyword evidence="1" id="KW-0663">Pyridoxal phosphate</keyword>
<dbReference type="InterPro" id="IPR000192">
    <property type="entry name" value="Aminotrans_V_dom"/>
</dbReference>
<evidence type="ECO:0000313" key="4">
    <source>
        <dbReference type="Proteomes" id="UP001343698"/>
    </source>
</evidence>
<dbReference type="EMBL" id="JAZDDF010000003">
    <property type="protein sequence ID" value="MEE1972573.1"/>
    <property type="molecule type" value="Genomic_DNA"/>
</dbReference>
<dbReference type="InterPro" id="IPR015421">
    <property type="entry name" value="PyrdxlP-dep_Trfase_major"/>
</dbReference>
<dbReference type="Proteomes" id="UP001343698">
    <property type="component" value="Unassembled WGS sequence"/>
</dbReference>
<protein>
    <submittedName>
        <fullName evidence="3">Aminotransferase class V-fold PLP-dependent enzyme</fullName>
    </submittedName>
</protein>
<keyword evidence="3" id="KW-0032">Aminotransferase</keyword>
<feature type="domain" description="Aminotransferase class V" evidence="2">
    <location>
        <begin position="61"/>
        <end position="415"/>
    </location>
</feature>
<name>A0ABU7IIS0_9FLAO</name>